<evidence type="ECO:0000256" key="6">
    <source>
        <dbReference type="ARBA" id="ARBA00022842"/>
    </source>
</evidence>
<name>A0A248K334_9PROT</name>
<keyword evidence="6 8" id="KW-0460">Magnesium</keyword>
<dbReference type="GO" id="GO:0000287">
    <property type="term" value="F:magnesium ion binding"/>
    <property type="evidence" value="ECO:0007669"/>
    <property type="project" value="UniProtKB-UniRule"/>
</dbReference>
<dbReference type="Proteomes" id="UP000197153">
    <property type="component" value="Chromosome 4"/>
</dbReference>
<keyword evidence="8" id="KW-0800">Toxin</keyword>
<reference evidence="10 11" key="1">
    <citation type="submission" date="2017-06" db="EMBL/GenBank/DDBJ databases">
        <title>Complete genome sequence of Nitrospirillum amazonense strain CBAmC, an endophytic nitrogen-fixing and plant growth-promoting bacterium, isolated from sugarcane.</title>
        <authorList>
            <person name="Schwab S."/>
            <person name="dos Santos Teixeira K.R."/>
            <person name="Simoes Araujo J.L."/>
            <person name="Soares Vidal M."/>
            <person name="Borges de Freitas H.R."/>
            <person name="Rivello Crivelaro A.L."/>
            <person name="Bueno de Camargo Nunes A."/>
            <person name="dos Santos C.M."/>
            <person name="Palmeira da Silva Rosa D."/>
            <person name="da Silva Padilha D."/>
            <person name="da Silva E."/>
            <person name="Araujo Terra L."/>
            <person name="Soares Mendes V."/>
            <person name="Farinelli L."/>
            <person name="Magalhaes Cruz L."/>
            <person name="Baldani J.I."/>
        </authorList>
    </citation>
    <scope>NUCLEOTIDE SEQUENCE [LARGE SCALE GENOMIC DNA]</scope>
    <source>
        <strain evidence="10 11">CBAmC</strain>
    </source>
</reference>
<keyword evidence="2 8" id="KW-1277">Toxin-antitoxin system</keyword>
<dbReference type="InterPro" id="IPR002716">
    <property type="entry name" value="PIN_dom"/>
</dbReference>
<dbReference type="KEGG" id="nao:Y958_31060"/>
<evidence type="ECO:0000256" key="2">
    <source>
        <dbReference type="ARBA" id="ARBA00022649"/>
    </source>
</evidence>
<gene>
    <name evidence="8" type="primary">vapC</name>
    <name evidence="10" type="ORF">Y958_31060</name>
</gene>
<proteinExistence type="inferred from homology"/>
<evidence type="ECO:0000256" key="5">
    <source>
        <dbReference type="ARBA" id="ARBA00022801"/>
    </source>
</evidence>
<comment type="function">
    <text evidence="8">Toxic component of a toxin-antitoxin (TA) system. An RNase.</text>
</comment>
<dbReference type="InterPro" id="IPR050556">
    <property type="entry name" value="Type_II_TA_system_RNase"/>
</dbReference>
<dbReference type="EC" id="3.1.-.-" evidence="8"/>
<evidence type="ECO:0000256" key="1">
    <source>
        <dbReference type="ARBA" id="ARBA00001946"/>
    </source>
</evidence>
<keyword evidence="11" id="KW-1185">Reference proteome</keyword>
<feature type="binding site" evidence="8">
    <location>
        <position position="5"/>
    </location>
    <ligand>
        <name>Mg(2+)</name>
        <dbReference type="ChEBI" id="CHEBI:18420"/>
    </ligand>
</feature>
<dbReference type="Gene3D" id="3.40.50.1010">
    <property type="entry name" value="5'-nuclease"/>
    <property type="match status" value="1"/>
</dbReference>
<keyword evidence="3 8" id="KW-0540">Nuclease</keyword>
<dbReference type="GO" id="GO:0004540">
    <property type="term" value="F:RNA nuclease activity"/>
    <property type="evidence" value="ECO:0007669"/>
    <property type="project" value="InterPro"/>
</dbReference>
<dbReference type="InterPro" id="IPR029060">
    <property type="entry name" value="PIN-like_dom_sf"/>
</dbReference>
<dbReference type="PANTHER" id="PTHR33653">
    <property type="entry name" value="RIBONUCLEASE VAPC2"/>
    <property type="match status" value="1"/>
</dbReference>
<dbReference type="RefSeq" id="WP_088875738.1">
    <property type="nucleotide sequence ID" value="NZ_CP022113.1"/>
</dbReference>
<dbReference type="CDD" id="cd09871">
    <property type="entry name" value="PIN_MtVapC28-VapC30-like"/>
    <property type="match status" value="1"/>
</dbReference>
<keyword evidence="5 8" id="KW-0378">Hydrolase</keyword>
<dbReference type="Pfam" id="PF01850">
    <property type="entry name" value="PIN"/>
    <property type="match status" value="1"/>
</dbReference>
<evidence type="ECO:0000259" key="9">
    <source>
        <dbReference type="Pfam" id="PF01850"/>
    </source>
</evidence>
<evidence type="ECO:0000256" key="4">
    <source>
        <dbReference type="ARBA" id="ARBA00022723"/>
    </source>
</evidence>
<dbReference type="HAMAP" id="MF_00265">
    <property type="entry name" value="VapC_Nob1"/>
    <property type="match status" value="1"/>
</dbReference>
<organism evidence="10 11">
    <name type="scientific">Nitrospirillum viridazoti CBAmc</name>
    <dbReference type="NCBI Taxonomy" id="1441467"/>
    <lineage>
        <taxon>Bacteria</taxon>
        <taxon>Pseudomonadati</taxon>
        <taxon>Pseudomonadota</taxon>
        <taxon>Alphaproteobacteria</taxon>
        <taxon>Rhodospirillales</taxon>
        <taxon>Azospirillaceae</taxon>
        <taxon>Nitrospirillum</taxon>
        <taxon>Nitrospirillum viridazoti</taxon>
    </lineage>
</organism>
<dbReference type="AlphaFoldDB" id="A0A248K334"/>
<evidence type="ECO:0000256" key="3">
    <source>
        <dbReference type="ARBA" id="ARBA00022722"/>
    </source>
</evidence>
<dbReference type="GO" id="GO:0016787">
    <property type="term" value="F:hydrolase activity"/>
    <property type="evidence" value="ECO:0007669"/>
    <property type="project" value="UniProtKB-KW"/>
</dbReference>
<protein>
    <recommendedName>
        <fullName evidence="8">Ribonuclease VapC</fullName>
        <shortName evidence="8">RNase VapC</shortName>
        <ecNumber evidence="8">3.1.-.-</ecNumber>
    </recommendedName>
    <alternativeName>
        <fullName evidence="8">Toxin VapC</fullName>
    </alternativeName>
</protein>
<dbReference type="GO" id="GO:0090729">
    <property type="term" value="F:toxin activity"/>
    <property type="evidence" value="ECO:0007669"/>
    <property type="project" value="UniProtKB-KW"/>
</dbReference>
<feature type="domain" description="PIN" evidence="9">
    <location>
        <begin position="2"/>
        <end position="126"/>
    </location>
</feature>
<evidence type="ECO:0000256" key="8">
    <source>
        <dbReference type="HAMAP-Rule" id="MF_00265"/>
    </source>
</evidence>
<evidence type="ECO:0000313" key="11">
    <source>
        <dbReference type="Proteomes" id="UP000197153"/>
    </source>
</evidence>
<evidence type="ECO:0000313" key="10">
    <source>
        <dbReference type="EMBL" id="ASG25375.1"/>
    </source>
</evidence>
<comment type="similarity">
    <text evidence="7 8">Belongs to the PINc/VapC protein family.</text>
</comment>
<keyword evidence="4 8" id="KW-0479">Metal-binding</keyword>
<dbReference type="EMBL" id="CP022113">
    <property type="protein sequence ID" value="ASG25375.1"/>
    <property type="molecule type" value="Genomic_DNA"/>
</dbReference>
<dbReference type="SUPFAM" id="SSF88723">
    <property type="entry name" value="PIN domain-like"/>
    <property type="match status" value="1"/>
</dbReference>
<sequence>MIFADASALIALIAGEEDAAALADRLEMHADRFCSALAVWETAAGLCRSYKIEPARARSHVLDFLKEAGFRFVDLGVREWDIAYDAYARYGKGRHPAALNMGDCFAYACAKAQGAVLLYKGDDFALTDLA</sequence>
<dbReference type="PANTHER" id="PTHR33653:SF1">
    <property type="entry name" value="RIBONUCLEASE VAPC2"/>
    <property type="match status" value="1"/>
</dbReference>
<evidence type="ECO:0000256" key="7">
    <source>
        <dbReference type="ARBA" id="ARBA00038093"/>
    </source>
</evidence>
<comment type="cofactor">
    <cofactor evidence="1 8">
        <name>Mg(2+)</name>
        <dbReference type="ChEBI" id="CHEBI:18420"/>
    </cofactor>
</comment>
<dbReference type="InterPro" id="IPR022907">
    <property type="entry name" value="VapC_family"/>
</dbReference>
<accession>A0A248K334</accession>
<feature type="binding site" evidence="8">
    <location>
        <position position="103"/>
    </location>
    <ligand>
        <name>Mg(2+)</name>
        <dbReference type="ChEBI" id="CHEBI:18420"/>
    </ligand>
</feature>